<name>A0A4Y2MJ37_ARAVE</name>
<organism evidence="1 2">
    <name type="scientific">Araneus ventricosus</name>
    <name type="common">Orbweaver spider</name>
    <name type="synonym">Epeira ventricosa</name>
    <dbReference type="NCBI Taxonomy" id="182803"/>
    <lineage>
        <taxon>Eukaryota</taxon>
        <taxon>Metazoa</taxon>
        <taxon>Ecdysozoa</taxon>
        <taxon>Arthropoda</taxon>
        <taxon>Chelicerata</taxon>
        <taxon>Arachnida</taxon>
        <taxon>Araneae</taxon>
        <taxon>Araneomorphae</taxon>
        <taxon>Entelegynae</taxon>
        <taxon>Araneoidea</taxon>
        <taxon>Araneidae</taxon>
        <taxon>Araneus</taxon>
    </lineage>
</organism>
<gene>
    <name evidence="1" type="ORF">AVEN_189025_1</name>
</gene>
<accession>A0A4Y2MJ37</accession>
<reference evidence="1 2" key="1">
    <citation type="journal article" date="2019" name="Sci. Rep.">
        <title>Orb-weaving spider Araneus ventricosus genome elucidates the spidroin gene catalogue.</title>
        <authorList>
            <person name="Kono N."/>
            <person name="Nakamura H."/>
            <person name="Ohtoshi R."/>
            <person name="Moran D.A.P."/>
            <person name="Shinohara A."/>
            <person name="Yoshida Y."/>
            <person name="Fujiwara M."/>
            <person name="Mori M."/>
            <person name="Tomita M."/>
            <person name="Arakawa K."/>
        </authorList>
    </citation>
    <scope>NUCLEOTIDE SEQUENCE [LARGE SCALE GENOMIC DNA]</scope>
</reference>
<evidence type="ECO:0000313" key="1">
    <source>
        <dbReference type="EMBL" id="GBN26579.1"/>
    </source>
</evidence>
<protein>
    <submittedName>
        <fullName evidence="1">Uncharacterized protein</fullName>
    </submittedName>
</protein>
<keyword evidence="2" id="KW-1185">Reference proteome</keyword>
<dbReference type="Proteomes" id="UP000499080">
    <property type="component" value="Unassembled WGS sequence"/>
</dbReference>
<dbReference type="AlphaFoldDB" id="A0A4Y2MJ37"/>
<evidence type="ECO:0000313" key="2">
    <source>
        <dbReference type="Proteomes" id="UP000499080"/>
    </source>
</evidence>
<comment type="caution">
    <text evidence="1">The sequence shown here is derived from an EMBL/GenBank/DDBJ whole genome shotgun (WGS) entry which is preliminary data.</text>
</comment>
<dbReference type="EMBL" id="BGPR01007403">
    <property type="protein sequence ID" value="GBN26579.1"/>
    <property type="molecule type" value="Genomic_DNA"/>
</dbReference>
<proteinExistence type="predicted"/>
<sequence>MTVLSSNAIECTVVRDAVNSSRHVSMCPNLCPSYILNDLYLMDWFTQCSWAPSDCSGFRFSHGKSVAVSPRWTARMAAANEPIGHRRHKLSIRAISSCSAS</sequence>